<keyword evidence="4" id="KW-1185">Reference proteome</keyword>
<evidence type="ECO:0000313" key="4">
    <source>
        <dbReference type="Proteomes" id="UP000813385"/>
    </source>
</evidence>
<evidence type="ECO:0000313" key="3">
    <source>
        <dbReference type="EMBL" id="KAH7354377.1"/>
    </source>
</evidence>
<keyword evidence="2" id="KW-1133">Transmembrane helix</keyword>
<keyword evidence="2" id="KW-0812">Transmembrane</keyword>
<organism evidence="3 4">
    <name type="scientific">Plectosphaerella cucumerina</name>
    <dbReference type="NCBI Taxonomy" id="40658"/>
    <lineage>
        <taxon>Eukaryota</taxon>
        <taxon>Fungi</taxon>
        <taxon>Dikarya</taxon>
        <taxon>Ascomycota</taxon>
        <taxon>Pezizomycotina</taxon>
        <taxon>Sordariomycetes</taxon>
        <taxon>Hypocreomycetidae</taxon>
        <taxon>Glomerellales</taxon>
        <taxon>Plectosphaerellaceae</taxon>
        <taxon>Plectosphaerella</taxon>
    </lineage>
</organism>
<dbReference type="AlphaFoldDB" id="A0A8K0TCC7"/>
<name>A0A8K0TCC7_9PEZI</name>
<comment type="caution">
    <text evidence="3">The sequence shown here is derived from an EMBL/GenBank/DDBJ whole genome shotgun (WGS) entry which is preliminary data.</text>
</comment>
<feature type="compositionally biased region" description="Low complexity" evidence="1">
    <location>
        <begin position="36"/>
        <end position="51"/>
    </location>
</feature>
<protein>
    <submittedName>
        <fullName evidence="3">Uncharacterized protein</fullName>
    </submittedName>
</protein>
<keyword evidence="2" id="KW-0472">Membrane</keyword>
<proteinExistence type="predicted"/>
<gene>
    <name evidence="3" type="ORF">B0T11DRAFT_127337</name>
</gene>
<sequence>MAMEERQEPANPTPPASPPPTPAESSKPAGETRAEGAATSSSMGLSTTSLTPEGTSSLNSTAIPTNTSDVAPPHALTVGQAVGVGIGSAIAGALLVLVAALIFLFKKRRNTPRGRHHHIESPPDLAALDHLAQPLAHETIRRDMRSLQTGIKNFVDNYFHPEQAIIDAVGEAKIAALAGEPPEGPSWSDALGNLSLQPLIIRAIISRSLFTMIHPLSDGDWTLLPPDFKGAYQSLNDTGPSSRGSIDTSQRNQLLSLWRRISGHLLSSHDRLDQSQVESVAAELATALAPLRPRQTGNYHSVLRGLVTSATRLGVSLFEQPHEWQVVWKTASSHGTKHGVAVFPGLVFLVEGQPSGKGQGFEGMERLRVCKVVVEE</sequence>
<dbReference type="Proteomes" id="UP000813385">
    <property type="component" value="Unassembled WGS sequence"/>
</dbReference>
<feature type="compositionally biased region" description="Polar residues" evidence="1">
    <location>
        <begin position="52"/>
        <end position="66"/>
    </location>
</feature>
<dbReference type="EMBL" id="JAGPXD010000005">
    <property type="protein sequence ID" value="KAH7354377.1"/>
    <property type="molecule type" value="Genomic_DNA"/>
</dbReference>
<feature type="compositionally biased region" description="Pro residues" evidence="1">
    <location>
        <begin position="11"/>
        <end position="22"/>
    </location>
</feature>
<feature type="region of interest" description="Disordered" evidence="1">
    <location>
        <begin position="1"/>
        <end position="66"/>
    </location>
</feature>
<evidence type="ECO:0000256" key="1">
    <source>
        <dbReference type="SAM" id="MobiDB-lite"/>
    </source>
</evidence>
<evidence type="ECO:0000256" key="2">
    <source>
        <dbReference type="SAM" id="Phobius"/>
    </source>
</evidence>
<feature type="transmembrane region" description="Helical" evidence="2">
    <location>
        <begin position="81"/>
        <end position="105"/>
    </location>
</feature>
<reference evidence="3" key="1">
    <citation type="journal article" date="2021" name="Nat. Commun.">
        <title>Genetic determinants of endophytism in the Arabidopsis root mycobiome.</title>
        <authorList>
            <person name="Mesny F."/>
            <person name="Miyauchi S."/>
            <person name="Thiergart T."/>
            <person name="Pickel B."/>
            <person name="Atanasova L."/>
            <person name="Karlsson M."/>
            <person name="Huettel B."/>
            <person name="Barry K.W."/>
            <person name="Haridas S."/>
            <person name="Chen C."/>
            <person name="Bauer D."/>
            <person name="Andreopoulos W."/>
            <person name="Pangilinan J."/>
            <person name="LaButti K."/>
            <person name="Riley R."/>
            <person name="Lipzen A."/>
            <person name="Clum A."/>
            <person name="Drula E."/>
            <person name="Henrissat B."/>
            <person name="Kohler A."/>
            <person name="Grigoriev I.V."/>
            <person name="Martin F.M."/>
            <person name="Hacquard S."/>
        </authorList>
    </citation>
    <scope>NUCLEOTIDE SEQUENCE</scope>
    <source>
        <strain evidence="3">MPI-CAGE-AT-0016</strain>
    </source>
</reference>
<dbReference type="OrthoDB" id="5080136at2759"/>
<accession>A0A8K0TCC7</accession>